<comment type="caution">
    <text evidence="2">The sequence shown here is derived from an EMBL/GenBank/DDBJ whole genome shotgun (WGS) entry which is preliminary data.</text>
</comment>
<accession>A0A811K3N0</accession>
<organism evidence="2 3">
    <name type="scientific">Bursaphelenchus okinawaensis</name>
    <dbReference type="NCBI Taxonomy" id="465554"/>
    <lineage>
        <taxon>Eukaryota</taxon>
        <taxon>Metazoa</taxon>
        <taxon>Ecdysozoa</taxon>
        <taxon>Nematoda</taxon>
        <taxon>Chromadorea</taxon>
        <taxon>Rhabditida</taxon>
        <taxon>Tylenchina</taxon>
        <taxon>Tylenchomorpha</taxon>
        <taxon>Aphelenchoidea</taxon>
        <taxon>Aphelenchoididae</taxon>
        <taxon>Bursaphelenchus</taxon>
    </lineage>
</organism>
<dbReference type="PROSITE" id="PS51367">
    <property type="entry name" value="THAUMATIN_2"/>
    <property type="match status" value="1"/>
</dbReference>
<dbReference type="AlphaFoldDB" id="A0A811K3N0"/>
<dbReference type="InterPro" id="IPR037176">
    <property type="entry name" value="Osmotin/thaumatin-like_sf"/>
</dbReference>
<feature type="signal peptide" evidence="1">
    <location>
        <begin position="1"/>
        <end position="17"/>
    </location>
</feature>
<feature type="chain" id="PRO_5036408249" evidence="1">
    <location>
        <begin position="18"/>
        <end position="446"/>
    </location>
</feature>
<dbReference type="PANTHER" id="PTHR31013:SF2">
    <property type="entry name" value="THAUMATIN-LIKE PROTEIN"/>
    <property type="match status" value="1"/>
</dbReference>
<evidence type="ECO:0000313" key="3">
    <source>
        <dbReference type="Proteomes" id="UP000614601"/>
    </source>
</evidence>
<gene>
    <name evidence="2" type="ORF">BOKJ2_LOCUS2833</name>
</gene>
<dbReference type="EMBL" id="CAJFDH010000002">
    <property type="protein sequence ID" value="CAD5209729.1"/>
    <property type="molecule type" value="Genomic_DNA"/>
</dbReference>
<dbReference type="SMART" id="SM00205">
    <property type="entry name" value="THN"/>
    <property type="match status" value="1"/>
</dbReference>
<name>A0A811K3N0_9BILA</name>
<evidence type="ECO:0000256" key="1">
    <source>
        <dbReference type="SAM" id="SignalP"/>
    </source>
</evidence>
<dbReference type="Gene3D" id="2.60.110.10">
    <property type="entry name" value="Thaumatin"/>
    <property type="match status" value="3"/>
</dbReference>
<evidence type="ECO:0000313" key="2">
    <source>
        <dbReference type="EMBL" id="CAD5209729.1"/>
    </source>
</evidence>
<dbReference type="PANTHER" id="PTHR31013">
    <property type="entry name" value="THAUMATIN FAMILY PROTEIN-RELATED"/>
    <property type="match status" value="1"/>
</dbReference>
<dbReference type="OrthoDB" id="430315at2759"/>
<dbReference type="EMBL" id="CAJFCW020000002">
    <property type="protein sequence ID" value="CAG9089945.1"/>
    <property type="molecule type" value="Genomic_DNA"/>
</dbReference>
<proteinExistence type="predicted"/>
<dbReference type="SUPFAM" id="SSF49870">
    <property type="entry name" value="Osmotin, thaumatin-like protein"/>
    <property type="match status" value="3"/>
</dbReference>
<dbReference type="Proteomes" id="UP000783686">
    <property type="component" value="Unassembled WGS sequence"/>
</dbReference>
<protein>
    <submittedName>
        <fullName evidence="2">Uncharacterized protein</fullName>
    </submittedName>
</protein>
<reference evidence="2" key="1">
    <citation type="submission" date="2020-09" db="EMBL/GenBank/DDBJ databases">
        <authorList>
            <person name="Kikuchi T."/>
        </authorList>
    </citation>
    <scope>NUCLEOTIDE SEQUENCE</scope>
    <source>
        <strain evidence="2">SH1</strain>
    </source>
</reference>
<keyword evidence="3" id="KW-1185">Reference proteome</keyword>
<keyword evidence="1" id="KW-0732">Signal</keyword>
<dbReference type="InterPro" id="IPR001938">
    <property type="entry name" value="Thaumatin"/>
</dbReference>
<sequence>MNSLIVFGIFLINYCNAGLLTIVNQCVFPVVVVKTVPGGTQTAQCTLAAGGECTQTFTDGAMNFRNGFGPGHTIAEFSFGSTNPDGNDNYALNVIEGFDIAMQIIPQDGCHVAECDNAACPDAYHSSADNHTYGVPDGTPFILNLCNFDAVTGLDNCAQKTTTTAGPVSTSLTINNKCNEPVTVVKTVIGGTQTTQCQLAVDASCTQSYTTGVMNFRDGYGHGHTIAEFSFGNSNGNTNYALNVIEGYDIAMQIIPEDGGHVAECGSSDCTDAYHSSTDNRTYGVPAGNPMVLNLCEFEVITTTTAAPTTTATPTTNLTITNECTQAVTVVKTVSGGTQTVQCQLAAGASCSQTYTTGVMNFRNGYGNGHTIAEFSFGNSNGNSNYDLNVIEGYDIAMQIVSGNGGHTAECNSASCTDAYHSSSDNKTYGVPTGNPLTLNLCYLGS</sequence>
<dbReference type="Proteomes" id="UP000614601">
    <property type="component" value="Unassembled WGS sequence"/>
</dbReference>